<sequence>MSAKVSFKNVKAVRTGSRARISNNSCCKQKDQAVDAMQEAGADLSDLFCQLKNERVAAKLVRAIRCKNRKGVDELIGSNCNVVAFFNQGNFSCVRISCVFGDCCNVRITFDICVSGGNCRNLSNVNRSNRFFC</sequence>
<dbReference type="Proteomes" id="UP001596047">
    <property type="component" value="Unassembled WGS sequence"/>
</dbReference>
<comment type="caution">
    <text evidence="1">The sequence shown here is derived from an EMBL/GenBank/DDBJ whole genome shotgun (WGS) entry which is preliminary data.</text>
</comment>
<gene>
    <name evidence="1" type="ORF">ACFPYJ_20070</name>
</gene>
<evidence type="ECO:0000313" key="1">
    <source>
        <dbReference type="EMBL" id="MFC5651365.1"/>
    </source>
</evidence>
<accession>A0ABW0W0E7</accession>
<name>A0ABW0W0E7_9BACL</name>
<keyword evidence="2" id="KW-1185">Reference proteome</keyword>
<dbReference type="RefSeq" id="WP_379189978.1">
    <property type="nucleotide sequence ID" value="NZ_JBHSOW010000072.1"/>
</dbReference>
<dbReference type="EMBL" id="JBHSOW010000072">
    <property type="protein sequence ID" value="MFC5651365.1"/>
    <property type="molecule type" value="Genomic_DNA"/>
</dbReference>
<organism evidence="1 2">
    <name type="scientific">Paenibacillus solisilvae</name>
    <dbReference type="NCBI Taxonomy" id="2486751"/>
    <lineage>
        <taxon>Bacteria</taxon>
        <taxon>Bacillati</taxon>
        <taxon>Bacillota</taxon>
        <taxon>Bacilli</taxon>
        <taxon>Bacillales</taxon>
        <taxon>Paenibacillaceae</taxon>
        <taxon>Paenibacillus</taxon>
    </lineage>
</organism>
<reference evidence="2" key="1">
    <citation type="journal article" date="2019" name="Int. J. Syst. Evol. Microbiol.">
        <title>The Global Catalogue of Microorganisms (GCM) 10K type strain sequencing project: providing services to taxonomists for standard genome sequencing and annotation.</title>
        <authorList>
            <consortium name="The Broad Institute Genomics Platform"/>
            <consortium name="The Broad Institute Genome Sequencing Center for Infectious Disease"/>
            <person name="Wu L."/>
            <person name="Ma J."/>
        </authorList>
    </citation>
    <scope>NUCLEOTIDE SEQUENCE [LARGE SCALE GENOMIC DNA]</scope>
    <source>
        <strain evidence="2">CGMCC 1.3240</strain>
    </source>
</reference>
<protein>
    <submittedName>
        <fullName evidence="1">Uncharacterized protein</fullName>
    </submittedName>
</protein>
<proteinExistence type="predicted"/>
<evidence type="ECO:0000313" key="2">
    <source>
        <dbReference type="Proteomes" id="UP001596047"/>
    </source>
</evidence>